<evidence type="ECO:0000313" key="3">
    <source>
        <dbReference type="Proteomes" id="UP001221757"/>
    </source>
</evidence>
<protein>
    <submittedName>
        <fullName evidence="2">Uncharacterized protein</fullName>
    </submittedName>
</protein>
<sequence>MQRVMRSATGLPDSEQEPDARPLSPFKEIEIIRPKSTLVLAPHFHSAISATDRRAAVLDSGTAEDDDEWEDVDDGLRGAHPFLDGVIYPDARTGMFILRPDPRVPNLPSYLRVSRALFGPGAKTAIAAKVGGKFSTRARGKFPDSEPSKCDPIHGFLGNRKRRGYAFCVVQISFGRYP</sequence>
<dbReference type="AlphaFoldDB" id="A0AAD7DIS5"/>
<reference evidence="2" key="1">
    <citation type="submission" date="2023-03" db="EMBL/GenBank/DDBJ databases">
        <title>Massive genome expansion in bonnet fungi (Mycena s.s.) driven by repeated elements and novel gene families across ecological guilds.</title>
        <authorList>
            <consortium name="Lawrence Berkeley National Laboratory"/>
            <person name="Harder C.B."/>
            <person name="Miyauchi S."/>
            <person name="Viragh M."/>
            <person name="Kuo A."/>
            <person name="Thoen E."/>
            <person name="Andreopoulos B."/>
            <person name="Lu D."/>
            <person name="Skrede I."/>
            <person name="Drula E."/>
            <person name="Henrissat B."/>
            <person name="Morin E."/>
            <person name="Kohler A."/>
            <person name="Barry K."/>
            <person name="LaButti K."/>
            <person name="Morin E."/>
            <person name="Salamov A."/>
            <person name="Lipzen A."/>
            <person name="Mereny Z."/>
            <person name="Hegedus B."/>
            <person name="Baldrian P."/>
            <person name="Stursova M."/>
            <person name="Weitz H."/>
            <person name="Taylor A."/>
            <person name="Grigoriev I.V."/>
            <person name="Nagy L.G."/>
            <person name="Martin F."/>
            <person name="Kauserud H."/>
        </authorList>
    </citation>
    <scope>NUCLEOTIDE SEQUENCE</scope>
    <source>
        <strain evidence="2">CBHHK067</strain>
    </source>
</reference>
<evidence type="ECO:0000256" key="1">
    <source>
        <dbReference type="SAM" id="MobiDB-lite"/>
    </source>
</evidence>
<comment type="caution">
    <text evidence="2">The sequence shown here is derived from an EMBL/GenBank/DDBJ whole genome shotgun (WGS) entry which is preliminary data.</text>
</comment>
<dbReference type="Proteomes" id="UP001221757">
    <property type="component" value="Unassembled WGS sequence"/>
</dbReference>
<accession>A0AAD7DIS5</accession>
<organism evidence="2 3">
    <name type="scientific">Mycena rosella</name>
    <name type="common">Pink bonnet</name>
    <name type="synonym">Agaricus rosellus</name>
    <dbReference type="NCBI Taxonomy" id="1033263"/>
    <lineage>
        <taxon>Eukaryota</taxon>
        <taxon>Fungi</taxon>
        <taxon>Dikarya</taxon>
        <taxon>Basidiomycota</taxon>
        <taxon>Agaricomycotina</taxon>
        <taxon>Agaricomycetes</taxon>
        <taxon>Agaricomycetidae</taxon>
        <taxon>Agaricales</taxon>
        <taxon>Marasmiineae</taxon>
        <taxon>Mycenaceae</taxon>
        <taxon>Mycena</taxon>
    </lineage>
</organism>
<name>A0AAD7DIS5_MYCRO</name>
<proteinExistence type="predicted"/>
<evidence type="ECO:0000313" key="2">
    <source>
        <dbReference type="EMBL" id="KAJ7692368.1"/>
    </source>
</evidence>
<keyword evidence="3" id="KW-1185">Reference proteome</keyword>
<dbReference type="EMBL" id="JARKIE010000052">
    <property type="protein sequence ID" value="KAJ7692368.1"/>
    <property type="molecule type" value="Genomic_DNA"/>
</dbReference>
<gene>
    <name evidence="2" type="ORF">B0H17DRAFT_1133101</name>
</gene>
<feature type="region of interest" description="Disordered" evidence="1">
    <location>
        <begin position="1"/>
        <end position="23"/>
    </location>
</feature>